<evidence type="ECO:0000256" key="1">
    <source>
        <dbReference type="ARBA" id="ARBA00022679"/>
    </source>
</evidence>
<dbReference type="SUPFAM" id="SSF55729">
    <property type="entry name" value="Acyl-CoA N-acyltransferases (Nat)"/>
    <property type="match status" value="1"/>
</dbReference>
<dbReference type="InterPro" id="IPR000182">
    <property type="entry name" value="GNAT_dom"/>
</dbReference>
<dbReference type="PANTHER" id="PTHR43877:SF2">
    <property type="entry name" value="AMINOALKYLPHOSPHONATE N-ACETYLTRANSFERASE-RELATED"/>
    <property type="match status" value="1"/>
</dbReference>
<comment type="caution">
    <text evidence="4">The sequence shown here is derived from an EMBL/GenBank/DDBJ whole genome shotgun (WGS) entry which is preliminary data.</text>
</comment>
<gene>
    <name evidence="4" type="ORF">HF526_24335</name>
</gene>
<evidence type="ECO:0000256" key="2">
    <source>
        <dbReference type="ARBA" id="ARBA00023315"/>
    </source>
</evidence>
<dbReference type="EMBL" id="JAAXLA010000056">
    <property type="protein sequence ID" value="NMI00413.1"/>
    <property type="molecule type" value="Genomic_DNA"/>
</dbReference>
<protein>
    <submittedName>
        <fullName evidence="4">GNAT family N-acetyltransferase</fullName>
    </submittedName>
</protein>
<sequence>MIEARHPDGPGGQGPVTSDVLDIRLHRYDEPIVQELIAELQAEYVVRYGDEDRSPVGPDDFTPPRGFFLVAWRGQDAVASVAMRAVDDQPGTVEVKRLYVRPAHRRQGLARMMLRGAEERARGAGYRRVVLETGTEQPESLKLYAGEGYDEIPGYGYYAGLAHSVCFAKPL</sequence>
<dbReference type="Proteomes" id="UP000820669">
    <property type="component" value="Unassembled WGS sequence"/>
</dbReference>
<keyword evidence="1" id="KW-0808">Transferase</keyword>
<dbReference type="Pfam" id="PF00583">
    <property type="entry name" value="Acetyltransf_1"/>
    <property type="match status" value="1"/>
</dbReference>
<feature type="domain" description="N-acetyltransferase" evidence="3">
    <location>
        <begin position="21"/>
        <end position="171"/>
    </location>
</feature>
<accession>A0ABX1SHV5</accession>
<evidence type="ECO:0000313" key="5">
    <source>
        <dbReference type="Proteomes" id="UP000820669"/>
    </source>
</evidence>
<dbReference type="Gene3D" id="3.40.630.30">
    <property type="match status" value="1"/>
</dbReference>
<dbReference type="PANTHER" id="PTHR43877">
    <property type="entry name" value="AMINOALKYLPHOSPHONATE N-ACETYLTRANSFERASE-RELATED-RELATED"/>
    <property type="match status" value="1"/>
</dbReference>
<name>A0ABX1SHV5_9PSEU</name>
<proteinExistence type="predicted"/>
<organism evidence="4 5">
    <name type="scientific">Pseudonocardia acidicola</name>
    <dbReference type="NCBI Taxonomy" id="2724939"/>
    <lineage>
        <taxon>Bacteria</taxon>
        <taxon>Bacillati</taxon>
        <taxon>Actinomycetota</taxon>
        <taxon>Actinomycetes</taxon>
        <taxon>Pseudonocardiales</taxon>
        <taxon>Pseudonocardiaceae</taxon>
        <taxon>Pseudonocardia</taxon>
    </lineage>
</organism>
<keyword evidence="2" id="KW-0012">Acyltransferase</keyword>
<dbReference type="CDD" id="cd04301">
    <property type="entry name" value="NAT_SF"/>
    <property type="match status" value="1"/>
</dbReference>
<reference evidence="4 5" key="1">
    <citation type="submission" date="2020-04" db="EMBL/GenBank/DDBJ databases">
        <authorList>
            <person name="Klaysubun C."/>
            <person name="Duangmal K."/>
            <person name="Lipun K."/>
        </authorList>
    </citation>
    <scope>NUCLEOTIDE SEQUENCE [LARGE SCALE GENOMIC DNA]</scope>
    <source>
        <strain evidence="4 5">K10HN5</strain>
    </source>
</reference>
<dbReference type="InterPro" id="IPR050832">
    <property type="entry name" value="Bact_Acetyltransf"/>
</dbReference>
<evidence type="ECO:0000313" key="4">
    <source>
        <dbReference type="EMBL" id="NMI00413.1"/>
    </source>
</evidence>
<dbReference type="PROSITE" id="PS51186">
    <property type="entry name" value="GNAT"/>
    <property type="match status" value="1"/>
</dbReference>
<dbReference type="InterPro" id="IPR016181">
    <property type="entry name" value="Acyl_CoA_acyltransferase"/>
</dbReference>
<keyword evidence="5" id="KW-1185">Reference proteome</keyword>
<evidence type="ECO:0000259" key="3">
    <source>
        <dbReference type="PROSITE" id="PS51186"/>
    </source>
</evidence>